<dbReference type="PANTHER" id="PTHR12890">
    <property type="entry name" value="DREV PROTEIN"/>
    <property type="match status" value="1"/>
</dbReference>
<evidence type="ECO:0008006" key="3">
    <source>
        <dbReference type="Google" id="ProtNLM"/>
    </source>
</evidence>
<organism evidence="1 2">
    <name type="scientific">Oedothorax gibbosus</name>
    <dbReference type="NCBI Taxonomy" id="931172"/>
    <lineage>
        <taxon>Eukaryota</taxon>
        <taxon>Metazoa</taxon>
        <taxon>Ecdysozoa</taxon>
        <taxon>Arthropoda</taxon>
        <taxon>Chelicerata</taxon>
        <taxon>Arachnida</taxon>
        <taxon>Araneae</taxon>
        <taxon>Araneomorphae</taxon>
        <taxon>Entelegynae</taxon>
        <taxon>Araneoidea</taxon>
        <taxon>Linyphiidae</taxon>
        <taxon>Erigoninae</taxon>
        <taxon>Oedothorax</taxon>
    </lineage>
</organism>
<evidence type="ECO:0000313" key="1">
    <source>
        <dbReference type="EMBL" id="KAG8183997.1"/>
    </source>
</evidence>
<sequence length="226" mass="25837">MDDIFFLKENLLLLGPQWFLGRGSMFVFSSAQFENLVLPYAHLRGRWATEGNMLDLGAGDGKVTSVMARNFRHTYVTEMSGVMGRILSSQNFRLLDVDRWTLDGPDHFELISCLNLLDRCDNPLTLLRQIRVKLDPENGILILALVLPLNQYVESGSKYHRPSETIPVQGKTFEEQVSSLVRTLFEPAGFRVERWSRLPYLCEGDLDQAFYWLNDALFVLRPCTGS</sequence>
<dbReference type="SUPFAM" id="SSF53335">
    <property type="entry name" value="S-adenosyl-L-methionine-dependent methyltransferases"/>
    <property type="match status" value="1"/>
</dbReference>
<dbReference type="InterPro" id="IPR007884">
    <property type="entry name" value="METL9"/>
</dbReference>
<dbReference type="AlphaFoldDB" id="A0AAV6UHZ1"/>
<dbReference type="Proteomes" id="UP000827092">
    <property type="component" value="Unassembled WGS sequence"/>
</dbReference>
<protein>
    <recommendedName>
        <fullName evidence="3">Methyltransferase-like protein 9</fullName>
    </recommendedName>
</protein>
<dbReference type="EMBL" id="JAFNEN010000392">
    <property type="protein sequence ID" value="KAG8183997.1"/>
    <property type="molecule type" value="Genomic_DNA"/>
</dbReference>
<keyword evidence="2" id="KW-1185">Reference proteome</keyword>
<dbReference type="CDD" id="cd02440">
    <property type="entry name" value="AdoMet_MTases"/>
    <property type="match status" value="1"/>
</dbReference>
<dbReference type="InterPro" id="IPR029063">
    <property type="entry name" value="SAM-dependent_MTases_sf"/>
</dbReference>
<dbReference type="PANTHER" id="PTHR12890:SF0">
    <property type="entry name" value="PROTEIN-L-HISTIDINE N-PROS-METHYLTRANSFERASE"/>
    <property type="match status" value="1"/>
</dbReference>
<dbReference type="Pfam" id="PF05219">
    <property type="entry name" value="DREV"/>
    <property type="match status" value="1"/>
</dbReference>
<accession>A0AAV6UHZ1</accession>
<proteinExistence type="predicted"/>
<dbReference type="GO" id="GO:0106370">
    <property type="term" value="F:protein-L-histidine N-pros-methyltransferase activity"/>
    <property type="evidence" value="ECO:0007669"/>
    <property type="project" value="InterPro"/>
</dbReference>
<reference evidence="1 2" key="1">
    <citation type="journal article" date="2022" name="Nat. Ecol. Evol.">
        <title>A masculinizing supergene underlies an exaggerated male reproductive morph in a spider.</title>
        <authorList>
            <person name="Hendrickx F."/>
            <person name="De Corte Z."/>
            <person name="Sonet G."/>
            <person name="Van Belleghem S.M."/>
            <person name="Kostlbacher S."/>
            <person name="Vangestel C."/>
        </authorList>
    </citation>
    <scope>NUCLEOTIDE SEQUENCE [LARGE SCALE GENOMIC DNA]</scope>
    <source>
        <strain evidence="1">W744_W776</strain>
    </source>
</reference>
<gene>
    <name evidence="1" type="ORF">JTE90_029137</name>
</gene>
<dbReference type="Gene3D" id="3.40.50.150">
    <property type="entry name" value="Vaccinia Virus protein VP39"/>
    <property type="match status" value="1"/>
</dbReference>
<comment type="caution">
    <text evidence="1">The sequence shown here is derived from an EMBL/GenBank/DDBJ whole genome shotgun (WGS) entry which is preliminary data.</text>
</comment>
<name>A0AAV6UHZ1_9ARAC</name>
<evidence type="ECO:0000313" key="2">
    <source>
        <dbReference type="Proteomes" id="UP000827092"/>
    </source>
</evidence>